<comment type="caution">
    <text evidence="2">The sequence shown here is derived from an EMBL/GenBank/DDBJ whole genome shotgun (WGS) entry which is preliminary data.</text>
</comment>
<name>A0ABV7EM76_9GAMM</name>
<protein>
    <submittedName>
        <fullName evidence="2">Uncharacterized protein</fullName>
    </submittedName>
</protein>
<evidence type="ECO:0000313" key="3">
    <source>
        <dbReference type="Proteomes" id="UP001595462"/>
    </source>
</evidence>
<accession>A0ABV7EM76</accession>
<reference evidence="3" key="1">
    <citation type="journal article" date="2019" name="Int. J. Syst. Evol. Microbiol.">
        <title>The Global Catalogue of Microorganisms (GCM) 10K type strain sequencing project: providing services to taxonomists for standard genome sequencing and annotation.</title>
        <authorList>
            <consortium name="The Broad Institute Genomics Platform"/>
            <consortium name="The Broad Institute Genome Sequencing Center for Infectious Disease"/>
            <person name="Wu L."/>
            <person name="Ma J."/>
        </authorList>
    </citation>
    <scope>NUCLEOTIDE SEQUENCE [LARGE SCALE GENOMIC DNA]</scope>
    <source>
        <strain evidence="3">KCTC 52640</strain>
    </source>
</reference>
<sequence length="47" mass="5232">MIEIVSRFSKLPSACRRGLGRAESRRRRSNSLESRAHDPIHAGAAID</sequence>
<feature type="region of interest" description="Disordered" evidence="1">
    <location>
        <begin position="16"/>
        <end position="47"/>
    </location>
</feature>
<dbReference type="EMBL" id="JBHRSS010000002">
    <property type="protein sequence ID" value="MFC3102958.1"/>
    <property type="molecule type" value="Genomic_DNA"/>
</dbReference>
<evidence type="ECO:0000313" key="2">
    <source>
        <dbReference type="EMBL" id="MFC3102958.1"/>
    </source>
</evidence>
<gene>
    <name evidence="2" type="ORF">ACFOSU_03555</name>
</gene>
<organism evidence="2 3">
    <name type="scientific">Salinisphaera aquimarina</name>
    <dbReference type="NCBI Taxonomy" id="2094031"/>
    <lineage>
        <taxon>Bacteria</taxon>
        <taxon>Pseudomonadati</taxon>
        <taxon>Pseudomonadota</taxon>
        <taxon>Gammaproteobacteria</taxon>
        <taxon>Salinisphaerales</taxon>
        <taxon>Salinisphaeraceae</taxon>
        <taxon>Salinisphaera</taxon>
    </lineage>
</organism>
<proteinExistence type="predicted"/>
<dbReference type="RefSeq" id="WP_380686514.1">
    <property type="nucleotide sequence ID" value="NZ_JBHRSS010000002.1"/>
</dbReference>
<dbReference type="Proteomes" id="UP001595462">
    <property type="component" value="Unassembled WGS sequence"/>
</dbReference>
<keyword evidence="3" id="KW-1185">Reference proteome</keyword>
<evidence type="ECO:0000256" key="1">
    <source>
        <dbReference type="SAM" id="MobiDB-lite"/>
    </source>
</evidence>